<dbReference type="InterPro" id="IPR000014">
    <property type="entry name" value="PAS"/>
</dbReference>
<dbReference type="Proteomes" id="UP001236369">
    <property type="component" value="Unassembled WGS sequence"/>
</dbReference>
<evidence type="ECO:0000313" key="3">
    <source>
        <dbReference type="Proteomes" id="UP001236369"/>
    </source>
</evidence>
<proteinExistence type="predicted"/>
<dbReference type="InterPro" id="IPR035965">
    <property type="entry name" value="PAS-like_dom_sf"/>
</dbReference>
<keyword evidence="3" id="KW-1185">Reference proteome</keyword>
<protein>
    <recommendedName>
        <fullName evidence="1">PAS domain-containing protein</fullName>
    </recommendedName>
</protein>
<feature type="domain" description="PAS" evidence="1">
    <location>
        <begin position="1"/>
        <end position="57"/>
    </location>
</feature>
<dbReference type="InterPro" id="IPR013655">
    <property type="entry name" value="PAS_fold_3"/>
</dbReference>
<dbReference type="SUPFAM" id="SSF55785">
    <property type="entry name" value="PYP-like sensor domain (PAS domain)"/>
    <property type="match status" value="1"/>
</dbReference>
<reference evidence="2 3" key="1">
    <citation type="submission" date="2023-07" db="EMBL/GenBank/DDBJ databases">
        <title>Genomic Encyclopedia of Type Strains, Phase IV (KMG-IV): sequencing the most valuable type-strain genomes for metagenomic binning, comparative biology and taxonomic classification.</title>
        <authorList>
            <person name="Goeker M."/>
        </authorList>
    </citation>
    <scope>NUCLEOTIDE SEQUENCE [LARGE SCALE GENOMIC DNA]</scope>
    <source>
        <strain evidence="2 3">DSM 19562</strain>
    </source>
</reference>
<accession>A0ABU0HEU1</accession>
<dbReference type="CDD" id="cd00130">
    <property type="entry name" value="PAS"/>
    <property type="match status" value="1"/>
</dbReference>
<evidence type="ECO:0000313" key="2">
    <source>
        <dbReference type="EMBL" id="MDQ0440841.1"/>
    </source>
</evidence>
<name>A0ABU0HEU1_9HYPH</name>
<dbReference type="PROSITE" id="PS50112">
    <property type="entry name" value="PAS"/>
    <property type="match status" value="1"/>
</dbReference>
<gene>
    <name evidence="2" type="ORF">QO016_000318</name>
</gene>
<dbReference type="Pfam" id="PF08447">
    <property type="entry name" value="PAS_3"/>
    <property type="match status" value="1"/>
</dbReference>
<organism evidence="2 3">
    <name type="scientific">Methylobacterium persicinum</name>
    <dbReference type="NCBI Taxonomy" id="374426"/>
    <lineage>
        <taxon>Bacteria</taxon>
        <taxon>Pseudomonadati</taxon>
        <taxon>Pseudomonadota</taxon>
        <taxon>Alphaproteobacteria</taxon>
        <taxon>Hyphomicrobiales</taxon>
        <taxon>Methylobacteriaceae</taxon>
        <taxon>Methylobacterium</taxon>
    </lineage>
</organism>
<sequence length="180" mass="19594">MVFVTDAAGLVTHLGRHWTSLTGQPVAEARHFGWTHVVHPDDREAVRNLVLDAIRTQSGFTVRFRVRSAEGADRWVISGAVPSFGPPGETFLGFLGSLMPLSEAPSDIAEAAGWLRPPEPPSQQGSPLERAADLLLAAHSLIAQSGRRRTLEAVEIALRRLGEELAEETLMEVSSRTELQ</sequence>
<dbReference type="RefSeq" id="WP_238247612.1">
    <property type="nucleotide sequence ID" value="NZ_BPQX01000011.1"/>
</dbReference>
<dbReference type="EMBL" id="JAUSVV010000001">
    <property type="protein sequence ID" value="MDQ0440841.1"/>
    <property type="molecule type" value="Genomic_DNA"/>
</dbReference>
<evidence type="ECO:0000259" key="1">
    <source>
        <dbReference type="PROSITE" id="PS50112"/>
    </source>
</evidence>
<comment type="caution">
    <text evidence="2">The sequence shown here is derived from an EMBL/GenBank/DDBJ whole genome shotgun (WGS) entry which is preliminary data.</text>
</comment>
<dbReference type="Gene3D" id="3.30.450.20">
    <property type="entry name" value="PAS domain"/>
    <property type="match status" value="1"/>
</dbReference>